<dbReference type="STRING" id="549789.NIES30_12415"/>
<dbReference type="Proteomes" id="UP000185557">
    <property type="component" value="Unassembled WGS sequence"/>
</dbReference>
<sequence>MPVETVGSPPPEADQVRSVLEQQLPEIIASFNQVLREQYGVEGVSVGGFTVVPESAVASKVTCDQDSCSIS</sequence>
<dbReference type="EMBL" id="MRCG01000008">
    <property type="protein sequence ID" value="OKH47778.1"/>
    <property type="molecule type" value="Genomic_DNA"/>
</dbReference>
<accession>A0A1U7J598</accession>
<comment type="caution">
    <text evidence="1">The sequence shown here is derived from an EMBL/GenBank/DDBJ whole genome shotgun (WGS) entry which is preliminary data.</text>
</comment>
<dbReference type="AlphaFoldDB" id="A0A1U7J598"/>
<dbReference type="OrthoDB" id="574173at2"/>
<proteinExistence type="predicted"/>
<dbReference type="RefSeq" id="WP_073608737.1">
    <property type="nucleotide sequence ID" value="NZ_MRCG01000008.1"/>
</dbReference>
<evidence type="ECO:0000313" key="1">
    <source>
        <dbReference type="EMBL" id="OKH47778.1"/>
    </source>
</evidence>
<evidence type="ECO:0000313" key="2">
    <source>
        <dbReference type="Proteomes" id="UP000185557"/>
    </source>
</evidence>
<organism evidence="1 2">
    <name type="scientific">Phormidium tenue NIES-30</name>
    <dbReference type="NCBI Taxonomy" id="549789"/>
    <lineage>
        <taxon>Bacteria</taxon>
        <taxon>Bacillati</taxon>
        <taxon>Cyanobacteriota</taxon>
        <taxon>Cyanophyceae</taxon>
        <taxon>Oscillatoriophycideae</taxon>
        <taxon>Oscillatoriales</taxon>
        <taxon>Oscillatoriaceae</taxon>
        <taxon>Phormidium</taxon>
    </lineage>
</organism>
<protein>
    <submittedName>
        <fullName evidence="1">Uncharacterized protein</fullName>
    </submittedName>
</protein>
<keyword evidence="2" id="KW-1185">Reference proteome</keyword>
<gene>
    <name evidence="1" type="ORF">NIES30_12415</name>
</gene>
<name>A0A1U7J598_9CYAN</name>
<reference evidence="1 2" key="1">
    <citation type="submission" date="2016-11" db="EMBL/GenBank/DDBJ databases">
        <title>Draft Genome Sequences of Nine Cyanobacterial Strains from Diverse Habitats.</title>
        <authorList>
            <person name="Zhu T."/>
            <person name="Hou S."/>
            <person name="Lu X."/>
            <person name="Hess W.R."/>
        </authorList>
    </citation>
    <scope>NUCLEOTIDE SEQUENCE [LARGE SCALE GENOMIC DNA]</scope>
    <source>
        <strain evidence="1 2">NIES-30</strain>
    </source>
</reference>